<dbReference type="AlphaFoldDB" id="A0A915HSC5"/>
<dbReference type="WBParaSite" id="nRc.2.0.1.t04426-RA">
    <property type="protein sequence ID" value="nRc.2.0.1.t04426-RA"/>
    <property type="gene ID" value="nRc.2.0.1.g04426"/>
</dbReference>
<name>A0A915HSC5_ROMCU</name>
<keyword evidence="1" id="KW-1185">Reference proteome</keyword>
<dbReference type="Proteomes" id="UP000887565">
    <property type="component" value="Unplaced"/>
</dbReference>
<reference evidence="2" key="1">
    <citation type="submission" date="2022-11" db="UniProtKB">
        <authorList>
            <consortium name="WormBaseParasite"/>
        </authorList>
    </citation>
    <scope>IDENTIFICATION</scope>
</reference>
<evidence type="ECO:0000313" key="1">
    <source>
        <dbReference type="Proteomes" id="UP000887565"/>
    </source>
</evidence>
<accession>A0A915HSC5</accession>
<proteinExistence type="predicted"/>
<sequence>MSNCRKDVDGLLKNRKAAGNHSVSLETSRAHMAETVAFKVPFSGKNLILRASSYSSREMSMLQMMHMHPNGLL</sequence>
<organism evidence="1 2">
    <name type="scientific">Romanomermis culicivorax</name>
    <name type="common">Nematode worm</name>
    <dbReference type="NCBI Taxonomy" id="13658"/>
    <lineage>
        <taxon>Eukaryota</taxon>
        <taxon>Metazoa</taxon>
        <taxon>Ecdysozoa</taxon>
        <taxon>Nematoda</taxon>
        <taxon>Enoplea</taxon>
        <taxon>Dorylaimia</taxon>
        <taxon>Mermithida</taxon>
        <taxon>Mermithoidea</taxon>
        <taxon>Mermithidae</taxon>
        <taxon>Romanomermis</taxon>
    </lineage>
</organism>
<evidence type="ECO:0000313" key="2">
    <source>
        <dbReference type="WBParaSite" id="nRc.2.0.1.t04426-RA"/>
    </source>
</evidence>
<protein>
    <submittedName>
        <fullName evidence="2">Uncharacterized protein</fullName>
    </submittedName>
</protein>